<keyword evidence="12" id="KW-1185">Reference proteome</keyword>
<reference evidence="11" key="3">
    <citation type="submission" date="2022-06" db="UniProtKB">
        <authorList>
            <consortium name="EnsemblMetazoa"/>
        </authorList>
    </citation>
    <scope>IDENTIFICATION</scope>
    <source>
        <strain evidence="11">p50T (Dazao)</strain>
    </source>
</reference>
<evidence type="ECO:0000256" key="5">
    <source>
        <dbReference type="ARBA" id="ARBA00020265"/>
    </source>
</evidence>
<dbReference type="InterPro" id="IPR027417">
    <property type="entry name" value="P-loop_NTPase"/>
</dbReference>
<dbReference type="EnsemblMetazoa" id="NM_001046655.2">
    <property type="protein sequence ID" value="NP_001040120.1"/>
    <property type="gene ID" value="LOC692808"/>
</dbReference>
<gene>
    <name evidence="11" type="primary">692808</name>
</gene>
<dbReference type="PANTHER" id="PTHR12896:SF1">
    <property type="entry name" value="ELONGATOR COMPLEX PROTEIN 4"/>
    <property type="match status" value="1"/>
</dbReference>
<evidence type="ECO:0000256" key="4">
    <source>
        <dbReference type="ARBA" id="ARBA00007573"/>
    </source>
</evidence>
<organism evidence="10">
    <name type="scientific">Bombyx mori</name>
    <name type="common">Silk moth</name>
    <dbReference type="NCBI Taxonomy" id="7091"/>
    <lineage>
        <taxon>Eukaryota</taxon>
        <taxon>Metazoa</taxon>
        <taxon>Ecdysozoa</taxon>
        <taxon>Arthropoda</taxon>
        <taxon>Hexapoda</taxon>
        <taxon>Insecta</taxon>
        <taxon>Pterygota</taxon>
        <taxon>Neoptera</taxon>
        <taxon>Endopterygota</taxon>
        <taxon>Lepidoptera</taxon>
        <taxon>Glossata</taxon>
        <taxon>Ditrysia</taxon>
        <taxon>Bombycoidea</taxon>
        <taxon>Bombycidae</taxon>
        <taxon>Bombycinae</taxon>
        <taxon>Bombyx</taxon>
    </lineage>
</organism>
<dbReference type="GO" id="GO:0033588">
    <property type="term" value="C:elongator holoenzyme complex"/>
    <property type="evidence" value="ECO:0007669"/>
    <property type="project" value="InterPro"/>
</dbReference>
<dbReference type="GO" id="GO:0008023">
    <property type="term" value="C:transcription elongation factor complex"/>
    <property type="evidence" value="ECO:0007669"/>
    <property type="project" value="TreeGrafter"/>
</dbReference>
<reference evidence="12" key="1">
    <citation type="journal article" date="2008" name="Insect Biochem. Mol. Biol.">
        <title>The genome of a lepidopteran model insect, the silkworm Bombyx mori.</title>
        <authorList>
            <consortium name="International Silkworm Genome Consortium"/>
        </authorList>
    </citation>
    <scope>NUCLEOTIDE SEQUENCE [LARGE SCALE GENOMIC DNA]</scope>
    <source>
        <strain evidence="12">p50T</strain>
    </source>
</reference>
<dbReference type="GO" id="GO:0005737">
    <property type="term" value="C:cytoplasm"/>
    <property type="evidence" value="ECO:0007669"/>
    <property type="project" value="UniProtKB-SubCell"/>
</dbReference>
<evidence type="ECO:0000256" key="9">
    <source>
        <dbReference type="SAM" id="MobiDB-lite"/>
    </source>
</evidence>
<comment type="similarity">
    <text evidence="4">Belongs to the ELP4 family.</text>
</comment>
<sequence length="369" mass="41905">MRSFRKFIDISTHINGTKVKNNLPYVSSGIPSLDHIVGGGIPAGSIFVVEEDVLGVYSKVLFKYFIAEGVACDHELFVTSLDEDPHKITSELPQPCALPPEDEKAPSTDAEKMKIAWRYEGLSQVESSFGSNTNLGHNFDLSRYIDADTIEKSKIQYGTTTWQDSTLSWQTTMRRGKLKSALFHKLLRNIYETVLRSSGTNMLRLAIHSLGSPIWMAMDSDDTEFQNYGRDLIMFMYYLRILIRDKNVAVFITIPSHLYEDPIIMKKVLYSAHNAVRIESFAGSEKETNPVYKDYHGLFHITKLTALYTLVPFVPPSLDLAFKLKRKKFVIEKLHIPPELEETSEREQDDITATPSTACGGFRKKDIDF</sequence>
<proteinExistence type="evidence at transcript level"/>
<accession>Q2F6A5</accession>
<dbReference type="HOGENOM" id="CLU_031345_3_0_1"/>
<evidence type="ECO:0000313" key="11">
    <source>
        <dbReference type="EnsemblMetazoa" id="NP_001040120.1"/>
    </source>
</evidence>
<name>Q2F6A5_BOMMO</name>
<evidence type="ECO:0000256" key="2">
    <source>
        <dbReference type="ARBA" id="ARBA00004496"/>
    </source>
</evidence>
<dbReference type="Gene3D" id="3.40.50.300">
    <property type="entry name" value="P-loop containing nucleotide triphosphate hydrolases"/>
    <property type="match status" value="1"/>
</dbReference>
<dbReference type="CDD" id="cd19494">
    <property type="entry name" value="Elp4"/>
    <property type="match status" value="1"/>
</dbReference>
<evidence type="ECO:0000256" key="3">
    <source>
        <dbReference type="ARBA" id="ARBA00005043"/>
    </source>
</evidence>
<reference evidence="10" key="2">
    <citation type="submission" date="2018-11" db="EMBL/GenBank/DDBJ databases">
        <title>Blast silkworm EST database for functional genes.</title>
        <authorList>
            <person name="Niu B.L."/>
            <person name="Meng Z.Q."/>
            <person name="Weng H.B."/>
            <person name="Shen W.F."/>
            <person name="He L.H."/>
            <person name="Zheng K.F."/>
            <person name="Ye S.T."/>
            <person name="Lin T.B."/>
            <person name="Chen J.E."/>
        </authorList>
    </citation>
    <scope>NUCLEOTIDE SEQUENCE</scope>
</reference>
<evidence type="ECO:0000313" key="10">
    <source>
        <dbReference type="EMBL" id="ABD36112.1"/>
    </source>
</evidence>
<evidence type="ECO:0000256" key="7">
    <source>
        <dbReference type="ARBA" id="ARBA00022694"/>
    </source>
</evidence>
<dbReference type="InterPro" id="IPR008728">
    <property type="entry name" value="Elongator_complex_protein_4"/>
</dbReference>
<dbReference type="PANTHER" id="PTHR12896">
    <property type="entry name" value="PAX6 NEIGHBOR PROTEIN PAXNEB"/>
    <property type="match status" value="1"/>
</dbReference>
<dbReference type="Pfam" id="PF05625">
    <property type="entry name" value="PAXNEB"/>
    <property type="match status" value="1"/>
</dbReference>
<keyword evidence="6" id="KW-0963">Cytoplasm</keyword>
<dbReference type="OrthoDB" id="289162at2759"/>
<evidence type="ECO:0000256" key="1">
    <source>
        <dbReference type="ARBA" id="ARBA00004123"/>
    </source>
</evidence>
<dbReference type="GO" id="GO:0002098">
    <property type="term" value="P:tRNA wobble uridine modification"/>
    <property type="evidence" value="ECO:0007669"/>
    <property type="project" value="InterPro"/>
</dbReference>
<evidence type="ECO:0000256" key="8">
    <source>
        <dbReference type="ARBA" id="ARBA00023242"/>
    </source>
</evidence>
<dbReference type="KEGG" id="bmor:692808"/>
<keyword evidence="7" id="KW-0819">tRNA processing</keyword>
<dbReference type="Proteomes" id="UP000005204">
    <property type="component" value="Unassembled WGS sequence"/>
</dbReference>
<keyword evidence="8" id="KW-0539">Nucleus</keyword>
<protein>
    <recommendedName>
        <fullName evidence="5">Elongator complex protein 4</fullName>
    </recommendedName>
</protein>
<comment type="subcellular location">
    <subcellularLocation>
        <location evidence="2">Cytoplasm</location>
    </subcellularLocation>
    <subcellularLocation>
        <location evidence="1">Nucleus</location>
    </subcellularLocation>
</comment>
<evidence type="ECO:0000313" key="12">
    <source>
        <dbReference type="Proteomes" id="UP000005204"/>
    </source>
</evidence>
<dbReference type="EMBL" id="DQ311167">
    <property type="protein sequence ID" value="ABD36112.1"/>
    <property type="molecule type" value="mRNA"/>
</dbReference>
<feature type="region of interest" description="Disordered" evidence="9">
    <location>
        <begin position="342"/>
        <end position="369"/>
    </location>
</feature>
<dbReference type="UniPathway" id="UPA00988"/>
<comment type="pathway">
    <text evidence="3">tRNA modification; 5-methoxycarbonylmethyl-2-thiouridine-tRNA biosynthesis.</text>
</comment>
<evidence type="ECO:0000256" key="6">
    <source>
        <dbReference type="ARBA" id="ARBA00022490"/>
    </source>
</evidence>
<dbReference type="AlphaFoldDB" id="Q2F6A5"/>